<gene>
    <name evidence="2" type="ORF">EIW28_23370</name>
</gene>
<proteinExistence type="predicted"/>
<evidence type="ECO:0000313" key="2">
    <source>
        <dbReference type="EMBL" id="RRR95832.1"/>
    </source>
</evidence>
<dbReference type="Gene3D" id="3.40.50.150">
    <property type="entry name" value="Vaccinia Virus protein VP39"/>
    <property type="match status" value="1"/>
</dbReference>
<dbReference type="EMBL" id="RSEB01000009">
    <property type="protein sequence ID" value="RRR95832.1"/>
    <property type="molecule type" value="Genomic_DNA"/>
</dbReference>
<dbReference type="GO" id="GO:0032259">
    <property type="term" value="P:methylation"/>
    <property type="evidence" value="ECO:0007669"/>
    <property type="project" value="UniProtKB-KW"/>
</dbReference>
<protein>
    <submittedName>
        <fullName evidence="2">Class I SAM-dependent methyltransferase</fullName>
    </submittedName>
</protein>
<dbReference type="PANTHER" id="PTHR43591">
    <property type="entry name" value="METHYLTRANSFERASE"/>
    <property type="match status" value="1"/>
</dbReference>
<keyword evidence="2" id="KW-0489">Methyltransferase</keyword>
<evidence type="ECO:0000313" key="3">
    <source>
        <dbReference type="Proteomes" id="UP000277256"/>
    </source>
</evidence>
<keyword evidence="3" id="KW-1185">Reference proteome</keyword>
<comment type="caution">
    <text evidence="2">The sequence shown here is derived from an EMBL/GenBank/DDBJ whole genome shotgun (WGS) entry which is preliminary data.</text>
</comment>
<reference evidence="2 3" key="1">
    <citation type="submission" date="2018-12" db="EMBL/GenBank/DDBJ databases">
        <title>Glycomyces sp. YIM 121974 draft genome.</title>
        <authorList>
            <person name="Li Q."/>
        </authorList>
    </citation>
    <scope>NUCLEOTIDE SEQUENCE [LARGE SCALE GENOMIC DNA]</scope>
    <source>
        <strain evidence="2 3">YIM 121974</strain>
    </source>
</reference>
<dbReference type="SUPFAM" id="SSF53335">
    <property type="entry name" value="S-adenosyl-L-methionine-dependent methyltransferases"/>
    <property type="match status" value="1"/>
</dbReference>
<keyword evidence="2" id="KW-0808">Transferase</keyword>
<dbReference type="RefSeq" id="WP_125250127.1">
    <property type="nucleotide sequence ID" value="NZ_RSEB01000009.1"/>
</dbReference>
<dbReference type="CDD" id="cd02440">
    <property type="entry name" value="AdoMet_MTases"/>
    <property type="match status" value="1"/>
</dbReference>
<dbReference type="GO" id="GO:0008757">
    <property type="term" value="F:S-adenosylmethionine-dependent methyltransferase activity"/>
    <property type="evidence" value="ECO:0007669"/>
    <property type="project" value="InterPro"/>
</dbReference>
<dbReference type="AlphaFoldDB" id="A0A426URN9"/>
<dbReference type="Pfam" id="PF08241">
    <property type="entry name" value="Methyltransf_11"/>
    <property type="match status" value="1"/>
</dbReference>
<evidence type="ECO:0000259" key="1">
    <source>
        <dbReference type="Pfam" id="PF08241"/>
    </source>
</evidence>
<sequence>MPHDHHHRHGGAIEGRHSDRYNRFARLFAKAQYRRIAADIASAAPQDAAVLDVGTGPGLLLRNLADLRPDLRLAGVDLAADMVAHAERNLADLPARPDLRAADVAALPFEDGAFDLVVSTYSSHHWSDPETGGAEIARVLRPAGRFLNYDFPRAPFDAFDDLTETGRTAFRTPWTLFMKTIRFEAVDPG</sequence>
<dbReference type="InterPro" id="IPR029063">
    <property type="entry name" value="SAM-dependent_MTases_sf"/>
</dbReference>
<dbReference type="InterPro" id="IPR013216">
    <property type="entry name" value="Methyltransf_11"/>
</dbReference>
<dbReference type="OrthoDB" id="9810247at2"/>
<accession>A0A426URN9</accession>
<organism evidence="2 3">
    <name type="scientific">Glycomyces terrestris</name>
    <dbReference type="NCBI Taxonomy" id="2493553"/>
    <lineage>
        <taxon>Bacteria</taxon>
        <taxon>Bacillati</taxon>
        <taxon>Actinomycetota</taxon>
        <taxon>Actinomycetes</taxon>
        <taxon>Glycomycetales</taxon>
        <taxon>Glycomycetaceae</taxon>
        <taxon>Glycomyces</taxon>
    </lineage>
</organism>
<feature type="domain" description="Methyltransferase type 11" evidence="1">
    <location>
        <begin position="51"/>
        <end position="147"/>
    </location>
</feature>
<dbReference type="Proteomes" id="UP000277256">
    <property type="component" value="Unassembled WGS sequence"/>
</dbReference>
<name>A0A426URN9_9ACTN</name>